<dbReference type="AlphaFoldDB" id="A0A9X3BBS4"/>
<reference evidence="1" key="1">
    <citation type="submission" date="2022-09" db="EMBL/GenBank/DDBJ databases">
        <authorList>
            <person name="Cesa-Luna C."/>
            <person name="Girard L."/>
            <person name="Lood C."/>
            <person name="Hofte M."/>
            <person name="De Mot R."/>
        </authorList>
    </citation>
    <scope>NUCLEOTIDE SEQUENCE</scope>
    <source>
        <strain evidence="1">B1M3-32</strain>
    </source>
</reference>
<keyword evidence="2" id="KW-1185">Reference proteome</keyword>
<reference evidence="1" key="2">
    <citation type="journal article" date="2023" name="mSystems">
        <title>Charting the Lipopeptidome of Nonpathogenic Pseudomonas.</title>
        <authorList>
            <person name="Cesa-Luna C."/>
            <person name="Geudens N."/>
            <person name="Girard L."/>
            <person name="De Roo V."/>
            <person name="Maklad H.R."/>
            <person name="Martins J.C."/>
            <person name="Hofte M."/>
            <person name="De Mot R."/>
        </authorList>
    </citation>
    <scope>NUCLEOTIDE SEQUENCE</scope>
    <source>
        <strain evidence="1">B1M3-32</strain>
    </source>
</reference>
<accession>A0A9X3BBS4</accession>
<gene>
    <name evidence="1" type="ORF">OC940_05950</name>
</gene>
<evidence type="ECO:0000313" key="1">
    <source>
        <dbReference type="EMBL" id="MCU7247338.1"/>
    </source>
</evidence>
<dbReference type="EMBL" id="JAOSKY010000002">
    <property type="protein sequence ID" value="MCU7247338.1"/>
    <property type="molecule type" value="Genomic_DNA"/>
</dbReference>
<proteinExistence type="predicted"/>
<dbReference type="RefSeq" id="WP_301621310.1">
    <property type="nucleotide sequence ID" value="NZ_JAOSKY010000002.1"/>
</dbReference>
<organism evidence="1 2">
    <name type="scientific">Pseudomonas koreensis</name>
    <dbReference type="NCBI Taxonomy" id="198620"/>
    <lineage>
        <taxon>Bacteria</taxon>
        <taxon>Pseudomonadati</taxon>
        <taxon>Pseudomonadota</taxon>
        <taxon>Gammaproteobacteria</taxon>
        <taxon>Pseudomonadales</taxon>
        <taxon>Pseudomonadaceae</taxon>
        <taxon>Pseudomonas</taxon>
    </lineage>
</organism>
<sequence length="84" mass="9969">MSENSLRLSTSQAWDAEIARNTEMFREADRLEEEAYRIIEAGLDEPDVWSRFSEAKAWADAKRTQAYRDWIRIKRAMMNKPDSR</sequence>
<name>A0A9X3BBS4_9PSED</name>
<dbReference type="Proteomes" id="UP001139955">
    <property type="component" value="Unassembled WGS sequence"/>
</dbReference>
<comment type="caution">
    <text evidence="1">The sequence shown here is derived from an EMBL/GenBank/DDBJ whole genome shotgun (WGS) entry which is preliminary data.</text>
</comment>
<evidence type="ECO:0000313" key="2">
    <source>
        <dbReference type="Proteomes" id="UP001139955"/>
    </source>
</evidence>
<protein>
    <submittedName>
        <fullName evidence="1">Uncharacterized protein</fullName>
    </submittedName>
</protein>